<dbReference type="EMBL" id="JAACJJ010000047">
    <property type="protein sequence ID" value="KAF5313781.1"/>
    <property type="molecule type" value="Genomic_DNA"/>
</dbReference>
<organism evidence="1 2">
    <name type="scientific">Psilocybe cf. subviscida</name>
    <dbReference type="NCBI Taxonomy" id="2480587"/>
    <lineage>
        <taxon>Eukaryota</taxon>
        <taxon>Fungi</taxon>
        <taxon>Dikarya</taxon>
        <taxon>Basidiomycota</taxon>
        <taxon>Agaricomycotina</taxon>
        <taxon>Agaricomycetes</taxon>
        <taxon>Agaricomycetidae</taxon>
        <taxon>Agaricales</taxon>
        <taxon>Agaricineae</taxon>
        <taxon>Strophariaceae</taxon>
        <taxon>Psilocybe</taxon>
    </lineage>
</organism>
<proteinExistence type="predicted"/>
<name>A0A8H5EVF8_9AGAR</name>
<comment type="caution">
    <text evidence="1">The sequence shown here is derived from an EMBL/GenBank/DDBJ whole genome shotgun (WGS) entry which is preliminary data.</text>
</comment>
<protein>
    <submittedName>
        <fullName evidence="1">Uncharacterized protein</fullName>
    </submittedName>
</protein>
<evidence type="ECO:0000313" key="1">
    <source>
        <dbReference type="EMBL" id="KAF5313781.1"/>
    </source>
</evidence>
<dbReference type="AlphaFoldDB" id="A0A8H5EVF8"/>
<accession>A0A8H5EVF8</accession>
<reference evidence="1 2" key="1">
    <citation type="journal article" date="2020" name="ISME J.">
        <title>Uncovering the hidden diversity of litter-decomposition mechanisms in mushroom-forming fungi.</title>
        <authorList>
            <person name="Floudas D."/>
            <person name="Bentzer J."/>
            <person name="Ahren D."/>
            <person name="Johansson T."/>
            <person name="Persson P."/>
            <person name="Tunlid A."/>
        </authorList>
    </citation>
    <scope>NUCLEOTIDE SEQUENCE [LARGE SCALE GENOMIC DNA]</scope>
    <source>
        <strain evidence="1 2">CBS 101986</strain>
    </source>
</reference>
<sequence>MTSSAPGFDRDDIVGYIVDDVVPLKHLLPSTETEHILGRIDNLVQLVFSKLTVAPSLRRVPATLLTLRKLINVKGFWHDICPDFGPLSEWESTSELYVNYSLIFRDHIRDTSSLWLCKSLVKDAEMNDTFFSDGNLYSDVALLYARTRDNGRVDGFCVENLPAILSKAAPSEELATLLTQKFLQVQRNCFDNEDEHDVESFFIAIIIYLFECGIPFLSEHQHGPGFHPHSWDCGICLLFDPFGVKCADIELSRNPDPHAAQLVDDVAQLAELNPLWRDIHRVPLLWLRTWIFWLGDIAAFDTSRNSVRPNDSRDQIAVLTAFHVGLSPSRAA</sequence>
<gene>
    <name evidence="1" type="ORF">D9619_013727</name>
</gene>
<dbReference type="Proteomes" id="UP000567179">
    <property type="component" value="Unassembled WGS sequence"/>
</dbReference>
<keyword evidence="2" id="KW-1185">Reference proteome</keyword>
<evidence type="ECO:0000313" key="2">
    <source>
        <dbReference type="Proteomes" id="UP000567179"/>
    </source>
</evidence>